<feature type="chain" id="PRO_5005283910" description="Secreted protein" evidence="1">
    <location>
        <begin position="33"/>
        <end position="173"/>
    </location>
</feature>
<reference evidence="2 3" key="1">
    <citation type="journal article" date="2015" name="Genome Biol. Evol.">
        <title>Characterization of Three Mycobacterium spp. with Potential Use in Bioremediation by Genome Sequencing and Comparative Genomics.</title>
        <authorList>
            <person name="Das S."/>
            <person name="Pettersson B.M."/>
            <person name="Behra P.R."/>
            <person name="Ramesh M."/>
            <person name="Dasgupta S."/>
            <person name="Bhattacharya A."/>
            <person name="Kirsebom L.A."/>
        </authorList>
    </citation>
    <scope>NUCLEOTIDE SEQUENCE [LARGE SCALE GENOMIC DNA]</scope>
    <source>
        <strain evidence="2 3">DSM 44075</strain>
    </source>
</reference>
<dbReference type="PATRIC" id="fig|1807.14.peg.2977"/>
<name>A0A0J6W1N5_9MYCO</name>
<organism evidence="2 3">
    <name type="scientific">Mycolicibacterium obuense</name>
    <dbReference type="NCBI Taxonomy" id="1807"/>
    <lineage>
        <taxon>Bacteria</taxon>
        <taxon>Bacillati</taxon>
        <taxon>Actinomycetota</taxon>
        <taxon>Actinomycetes</taxon>
        <taxon>Mycobacteriales</taxon>
        <taxon>Mycobacteriaceae</taxon>
        <taxon>Mycolicibacterium</taxon>
    </lineage>
</organism>
<dbReference type="RefSeq" id="WP_082164187.1">
    <property type="nucleotide sequence ID" value="NZ_JYNU01000016.1"/>
</dbReference>
<accession>A0A0J6W1N5</accession>
<evidence type="ECO:0008006" key="4">
    <source>
        <dbReference type="Google" id="ProtNLM"/>
    </source>
</evidence>
<keyword evidence="1" id="KW-0732">Signal</keyword>
<gene>
    <name evidence="2" type="ORF">MOBUDSM44075_02951</name>
</gene>
<feature type="signal peptide" evidence="1">
    <location>
        <begin position="1"/>
        <end position="32"/>
    </location>
</feature>
<evidence type="ECO:0000256" key="1">
    <source>
        <dbReference type="SAM" id="SignalP"/>
    </source>
</evidence>
<protein>
    <recommendedName>
        <fullName evidence="4">Secreted protein</fullName>
    </recommendedName>
</protein>
<proteinExistence type="predicted"/>
<evidence type="ECO:0000313" key="2">
    <source>
        <dbReference type="EMBL" id="KMO75582.1"/>
    </source>
</evidence>
<dbReference type="Proteomes" id="UP000036313">
    <property type="component" value="Unassembled WGS sequence"/>
</dbReference>
<evidence type="ECO:0000313" key="3">
    <source>
        <dbReference type="Proteomes" id="UP000036313"/>
    </source>
</evidence>
<dbReference type="EMBL" id="JYNU01000016">
    <property type="protein sequence ID" value="KMO75582.1"/>
    <property type="molecule type" value="Genomic_DNA"/>
</dbReference>
<comment type="caution">
    <text evidence="2">The sequence shown here is derived from an EMBL/GenBank/DDBJ whole genome shotgun (WGS) entry which is preliminary data.</text>
</comment>
<dbReference type="AlphaFoldDB" id="A0A0J6W1N5"/>
<sequence precursor="true">MTGRARLRLMRWVAVVFSAAGIGFALMPAAYAQPNSGSTSSPYPPDNLILNYYQKASYSDYLTASSGGVWFSTPLGLNCGIWDRGSFGCTGDIRGAPAGTTNIGWVNGNIVTRYDWLLGVQFPPGRAERALPPRTYLEYNGTRCTTMADTSTYCSRGPFRFYVTPTHTWLSPP</sequence>